<gene>
    <name evidence="1" type="ordered locus">Pisl_1938</name>
</gene>
<dbReference type="STRING" id="384616.Pisl_1938"/>
<evidence type="ECO:0000313" key="1">
    <source>
        <dbReference type="EMBL" id="ABL89085.1"/>
    </source>
</evidence>
<proteinExistence type="predicted"/>
<protein>
    <submittedName>
        <fullName evidence="1">Uncharacterized protein</fullName>
    </submittedName>
</protein>
<accession>A1RVV3</accession>
<keyword evidence="2" id="KW-1185">Reference proteome</keyword>
<dbReference type="GeneID" id="4616344"/>
<evidence type="ECO:0000313" key="2">
    <source>
        <dbReference type="Proteomes" id="UP000002595"/>
    </source>
</evidence>
<dbReference type="OrthoDB" id="375692at2157"/>
<dbReference type="eggNOG" id="arCOG09847">
    <property type="taxonomic scope" value="Archaea"/>
</dbReference>
<organism evidence="1 2">
    <name type="scientific">Pyrobaculum islandicum (strain DSM 4184 / JCM 9189 / GEO3)</name>
    <dbReference type="NCBI Taxonomy" id="384616"/>
    <lineage>
        <taxon>Archaea</taxon>
        <taxon>Thermoproteota</taxon>
        <taxon>Thermoprotei</taxon>
        <taxon>Thermoproteales</taxon>
        <taxon>Thermoproteaceae</taxon>
        <taxon>Pyrobaculum</taxon>
    </lineage>
</organism>
<dbReference type="EMBL" id="CP000504">
    <property type="protein sequence ID" value="ABL89085.1"/>
    <property type="molecule type" value="Genomic_DNA"/>
</dbReference>
<dbReference type="Proteomes" id="UP000002595">
    <property type="component" value="Chromosome"/>
</dbReference>
<dbReference type="AlphaFoldDB" id="A1RVV3"/>
<dbReference type="KEGG" id="pis:Pisl_1938"/>
<dbReference type="RefSeq" id="WP_011763660.1">
    <property type="nucleotide sequence ID" value="NC_008701.1"/>
</dbReference>
<reference evidence="1" key="1">
    <citation type="submission" date="2006-12" db="EMBL/GenBank/DDBJ databases">
        <title>Complete sequence of Pyrobaculum islandicum DSM 4184.</title>
        <authorList>
            <person name="Copeland A."/>
            <person name="Lucas S."/>
            <person name="Lapidus A."/>
            <person name="Barry K."/>
            <person name="Detter J.C."/>
            <person name="Glavina del Rio T."/>
            <person name="Dalin E."/>
            <person name="Tice H."/>
            <person name="Pitluck S."/>
            <person name="Meincke L."/>
            <person name="Brettin T."/>
            <person name="Bruce D."/>
            <person name="Han C."/>
            <person name="Tapia R."/>
            <person name="Gilna P."/>
            <person name="Schmutz J."/>
            <person name="Larimer F."/>
            <person name="Land M."/>
            <person name="Hauser L."/>
            <person name="Kyrpides N."/>
            <person name="Mikhailova N."/>
            <person name="Cozen A.E."/>
            <person name="Fitz-Gibbon S.T."/>
            <person name="House C.H."/>
            <person name="Saltikov C."/>
            <person name="Lowe T."/>
            <person name="Richardson P."/>
        </authorList>
    </citation>
    <scope>NUCLEOTIDE SEQUENCE [LARGE SCALE GENOMIC DNA]</scope>
    <source>
        <strain evidence="1">DSM 4184</strain>
    </source>
</reference>
<sequence length="221" mass="25140">MELLLRGLNVGGFALRPTYKNEDRIRAVVAILERGEFRLEDLLAVAQYDLASMRAPGWIKEKAERLARLLRRRGLKTSAKTVFRWTSSSWLFSLAIYRHLTERGLPGYFAVEPYVGLSEAVYPFDYALVKEDRAVPVEVKRLASWANLEQYIGDFREKAQRITTAVLHLHLTEELCHLTPPEGLRALLALANTGPETRVILTYHCGDTWSLEDVSRLAEGL</sequence>
<name>A1RVV3_PYRIL</name>
<dbReference type="HOGENOM" id="CLU_1248325_0_0_2"/>